<accession>A0A2S6GRJ2</accession>
<dbReference type="OrthoDB" id="3215846at2"/>
<organism evidence="1 2">
    <name type="scientific">Actinokineospora auranticolor</name>
    <dbReference type="NCBI Taxonomy" id="155976"/>
    <lineage>
        <taxon>Bacteria</taxon>
        <taxon>Bacillati</taxon>
        <taxon>Actinomycetota</taxon>
        <taxon>Actinomycetes</taxon>
        <taxon>Pseudonocardiales</taxon>
        <taxon>Pseudonocardiaceae</taxon>
        <taxon>Actinokineospora</taxon>
    </lineage>
</organism>
<dbReference type="Pfam" id="PF11209">
    <property type="entry name" value="LmeA"/>
    <property type="match status" value="1"/>
</dbReference>
<dbReference type="RefSeq" id="WP_104479102.1">
    <property type="nucleotide sequence ID" value="NZ_CP154825.1"/>
</dbReference>
<evidence type="ECO:0000313" key="2">
    <source>
        <dbReference type="Proteomes" id="UP000239203"/>
    </source>
</evidence>
<evidence type="ECO:0000313" key="1">
    <source>
        <dbReference type="EMBL" id="PPK67793.1"/>
    </source>
</evidence>
<proteinExistence type="predicted"/>
<sequence length="297" mass="31317">MTTMTNSGTNSGGPSAAPRRRSKAVRRLVISLVVLLALLVAADFGAAAVFEHEVSKRAQQQFDLRDHPSVKVGGFSFLLQAVSGEYDLVTIDAKGVPVKDTLRDLDVHAELRGVQAPLGDLVGGSLSSVPVREVEGQVRIKAADVNRAIQENSNDVVKSITNLTIDPVKKSSVNTAPAPGEETEEDASEIADQEGTTAGVKLCGTVAIAGQDVQLCVFSIVSLVDGSVDIAPKRLEVRSGGADQKLPKIIQDQVLKLFARRLDPGNLPFKVTPTAITVEPGELAVKGKAENVVLGRS</sequence>
<keyword evidence="2" id="KW-1185">Reference proteome</keyword>
<comment type="caution">
    <text evidence="1">The sequence shown here is derived from an EMBL/GenBank/DDBJ whole genome shotgun (WGS) entry which is preliminary data.</text>
</comment>
<protein>
    <recommendedName>
        <fullName evidence="3">DUF2993 family protein</fullName>
    </recommendedName>
</protein>
<dbReference type="Proteomes" id="UP000239203">
    <property type="component" value="Unassembled WGS sequence"/>
</dbReference>
<gene>
    <name evidence="1" type="ORF">CLV40_10623</name>
</gene>
<reference evidence="1 2" key="1">
    <citation type="submission" date="2018-02" db="EMBL/GenBank/DDBJ databases">
        <title>Genomic Encyclopedia of Archaeal and Bacterial Type Strains, Phase II (KMG-II): from individual species to whole genera.</title>
        <authorList>
            <person name="Goeker M."/>
        </authorList>
    </citation>
    <scope>NUCLEOTIDE SEQUENCE [LARGE SCALE GENOMIC DNA]</scope>
    <source>
        <strain evidence="1 2">YU 961-1</strain>
    </source>
</reference>
<evidence type="ECO:0008006" key="3">
    <source>
        <dbReference type="Google" id="ProtNLM"/>
    </source>
</evidence>
<dbReference type="EMBL" id="PTIX01000006">
    <property type="protein sequence ID" value="PPK67793.1"/>
    <property type="molecule type" value="Genomic_DNA"/>
</dbReference>
<dbReference type="AlphaFoldDB" id="A0A2S6GRJ2"/>
<name>A0A2S6GRJ2_9PSEU</name>
<dbReference type="InterPro" id="IPR021373">
    <property type="entry name" value="DUF2993"/>
</dbReference>